<evidence type="ECO:0000313" key="4">
    <source>
        <dbReference type="EMBL" id="OSY51191.1"/>
    </source>
</evidence>
<evidence type="ECO:0000313" key="5">
    <source>
        <dbReference type="Proteomes" id="UP000194318"/>
    </source>
</evidence>
<organism evidence="2 5">
    <name type="scientific">Streptomyces fradiae ATCC 10745 = DSM 40063</name>
    <dbReference type="NCBI Taxonomy" id="1319510"/>
    <lineage>
        <taxon>Bacteria</taxon>
        <taxon>Bacillati</taxon>
        <taxon>Actinomycetota</taxon>
        <taxon>Actinomycetes</taxon>
        <taxon>Kitasatosporales</taxon>
        <taxon>Streptomycetaceae</taxon>
        <taxon>Streptomyces</taxon>
    </lineage>
</organism>
<dbReference type="GeneID" id="91401470"/>
<dbReference type="Gene3D" id="3.40.50.300">
    <property type="entry name" value="P-loop containing nucleotide triphosphate hydrolases"/>
    <property type="match status" value="1"/>
</dbReference>
<protein>
    <recommendedName>
        <fullName evidence="6">Chromosome partition protein Smc</fullName>
    </recommendedName>
</protein>
<dbReference type="Proteomes" id="UP000194318">
    <property type="component" value="Unassembled WGS sequence"/>
</dbReference>
<accession>A0A1Y2NRU6</accession>
<keyword evidence="1" id="KW-0175">Coiled coil</keyword>
<dbReference type="EMBL" id="MIFZ01000246">
    <property type="protein sequence ID" value="OSY51103.1"/>
    <property type="molecule type" value="Genomic_DNA"/>
</dbReference>
<dbReference type="EMBL" id="MIFZ01000315">
    <property type="protein sequence ID" value="OSY49648.1"/>
    <property type="molecule type" value="Genomic_DNA"/>
</dbReference>
<dbReference type="EMBL" id="MIFZ01000245">
    <property type="protein sequence ID" value="OSY51191.1"/>
    <property type="molecule type" value="Genomic_DNA"/>
</dbReference>
<comment type="caution">
    <text evidence="2">The sequence shown here is derived from an EMBL/GenBank/DDBJ whole genome shotgun (WGS) entry which is preliminary data.</text>
</comment>
<gene>
    <name evidence="4" type="ORF">BG846_03173</name>
    <name evidence="3" type="ORF">BG846_03201</name>
    <name evidence="2" type="ORF">BG846_04788</name>
</gene>
<proteinExistence type="predicted"/>
<dbReference type="RefSeq" id="WP_140160844.1">
    <property type="nucleotide sequence ID" value="NZ_ASYR01000045.1"/>
</dbReference>
<evidence type="ECO:0008006" key="6">
    <source>
        <dbReference type="Google" id="ProtNLM"/>
    </source>
</evidence>
<evidence type="ECO:0000313" key="3">
    <source>
        <dbReference type="EMBL" id="OSY51103.1"/>
    </source>
</evidence>
<sequence>MPRRPSGPVVVIERLEFQRGDVWYARYFRGLVTFLVGHSKAGKSTALEALLYPLGLLTATVMPEVRGCQQVRLVFRVAGTRWQATRSGSNPRARVSLKNLDDTGEIEHLLPVTSAKAGEMTAGAFVQDLLGLPQAARGATRTGLDDFYGTVMALRQNTIASEFLGGGKDEARVLALEVLLGLWNEDLAGLEKNASEAASRYRAARSALAAFKKLRDSGALADPASVRAAYEQKQREHHAAAQRWQKADAALKIAVGERGRLVALHQATEAQRRKSAKQAVAAHAKVNGATAEHAHAEGELATLLGPTPQDCTCCGQPLPDREPGLCRQCGQPHDGAEDRRERQIAAARAKVDRLLLRLRSLQEASAAAADQAAEADTAAAAALTARDAYDEAHLQPARKAAQQAEKEAHGLSRDVAQLKERLESADYISAQEQVIRAAKEQMDAAQAARDAAVTAHEVRRKEVTGCWSEFFLTRLKQINPEVETAHIDPVNFTTRVKERHTADKTFAESSVAGSPKVATNVALLLALRDLGRVDPTVRVPPLMIIDSPLAGLGAQGLDHDTGLRLIDTLIDIADDPSPDGYACQIIAATNDPLPRPYPGVREIRIDTDNRFFDHAPRRDN</sequence>
<evidence type="ECO:0000313" key="2">
    <source>
        <dbReference type="EMBL" id="OSY49648.1"/>
    </source>
</evidence>
<dbReference type="SUPFAM" id="SSF52540">
    <property type="entry name" value="P-loop containing nucleoside triphosphate hydrolases"/>
    <property type="match status" value="1"/>
</dbReference>
<feature type="coiled-coil region" evidence="1">
    <location>
        <begin position="401"/>
        <end position="455"/>
    </location>
</feature>
<dbReference type="InterPro" id="IPR027417">
    <property type="entry name" value="P-loop_NTPase"/>
</dbReference>
<name>A0A1Y2NRU6_STRFR</name>
<evidence type="ECO:0000256" key="1">
    <source>
        <dbReference type="SAM" id="Coils"/>
    </source>
</evidence>
<dbReference type="AlphaFoldDB" id="A0A1Y2NRU6"/>
<reference evidence="2 5" key="1">
    <citation type="submission" date="2016-09" db="EMBL/GenBank/DDBJ databases">
        <title>Streptomyces fradiae DSM40063, a candidate organism with high potential of specific P450 cytochromes.</title>
        <authorList>
            <person name="Grumaz C."/>
            <person name="Vainshtein Y."/>
            <person name="Kirstahler P."/>
            <person name="Sohn K."/>
        </authorList>
    </citation>
    <scope>NUCLEOTIDE SEQUENCE [LARGE SCALE GENOMIC DNA]</scope>
    <source>
        <strain evidence="2 5">DSM 40063</strain>
    </source>
</reference>